<dbReference type="Gene3D" id="1.25.40.10">
    <property type="entry name" value="Tetratricopeptide repeat domain"/>
    <property type="match status" value="6"/>
</dbReference>
<feature type="repeat" description="TPR" evidence="3">
    <location>
        <begin position="531"/>
        <end position="564"/>
    </location>
</feature>
<dbReference type="PANTHER" id="PTHR44858:SF1">
    <property type="entry name" value="UDP-N-ACETYLGLUCOSAMINE--PEPTIDE N-ACETYLGLUCOSAMINYLTRANSFERASE SPINDLY-RELATED"/>
    <property type="match status" value="1"/>
</dbReference>
<evidence type="ECO:0000256" key="1">
    <source>
        <dbReference type="ARBA" id="ARBA00022737"/>
    </source>
</evidence>
<keyword evidence="5" id="KW-0808">Transferase</keyword>
<gene>
    <name evidence="5" type="ORF">HLUCCA11_18015</name>
</gene>
<dbReference type="Pfam" id="PF13181">
    <property type="entry name" value="TPR_8"/>
    <property type="match status" value="2"/>
</dbReference>
<dbReference type="PROSITE" id="PS50293">
    <property type="entry name" value="TPR_REGION"/>
    <property type="match status" value="1"/>
</dbReference>
<dbReference type="PANTHER" id="PTHR44858">
    <property type="entry name" value="TETRATRICOPEPTIDE REPEAT PROTEIN 6"/>
    <property type="match status" value="1"/>
</dbReference>
<dbReference type="InterPro" id="IPR000719">
    <property type="entry name" value="Prot_kinase_dom"/>
</dbReference>
<dbReference type="SUPFAM" id="SSF48452">
    <property type="entry name" value="TPR-like"/>
    <property type="match status" value="2"/>
</dbReference>
<dbReference type="AlphaFoldDB" id="A0A0P7YSS2"/>
<dbReference type="SUPFAM" id="SSF56112">
    <property type="entry name" value="Protein kinase-like (PK-like)"/>
    <property type="match status" value="1"/>
</dbReference>
<evidence type="ECO:0000259" key="4">
    <source>
        <dbReference type="PROSITE" id="PS50011"/>
    </source>
</evidence>
<dbReference type="InterPro" id="IPR011990">
    <property type="entry name" value="TPR-like_helical_dom_sf"/>
</dbReference>
<feature type="repeat" description="TPR" evidence="3">
    <location>
        <begin position="429"/>
        <end position="462"/>
    </location>
</feature>
<dbReference type="InterPro" id="IPR011009">
    <property type="entry name" value="Kinase-like_dom_sf"/>
</dbReference>
<dbReference type="PROSITE" id="PS50005">
    <property type="entry name" value="TPR"/>
    <property type="match status" value="6"/>
</dbReference>
<evidence type="ECO:0000256" key="2">
    <source>
        <dbReference type="ARBA" id="ARBA00022803"/>
    </source>
</evidence>
<keyword evidence="5" id="KW-0418">Kinase</keyword>
<dbReference type="Proteomes" id="UP000050465">
    <property type="component" value="Unassembled WGS sequence"/>
</dbReference>
<feature type="repeat" description="TPR" evidence="3">
    <location>
        <begin position="361"/>
        <end position="394"/>
    </location>
</feature>
<evidence type="ECO:0000256" key="3">
    <source>
        <dbReference type="PROSITE-ProRule" id="PRU00339"/>
    </source>
</evidence>
<evidence type="ECO:0000313" key="5">
    <source>
        <dbReference type="EMBL" id="KPQ33633.1"/>
    </source>
</evidence>
<feature type="repeat" description="TPR" evidence="3">
    <location>
        <begin position="395"/>
        <end position="428"/>
    </location>
</feature>
<dbReference type="Gene3D" id="1.10.510.10">
    <property type="entry name" value="Transferase(Phosphotransferase) domain 1"/>
    <property type="match status" value="1"/>
</dbReference>
<comment type="caution">
    <text evidence="5">The sequence shown here is derived from an EMBL/GenBank/DDBJ whole genome shotgun (WGS) entry which is preliminary data.</text>
</comment>
<dbReference type="PATRIC" id="fig|1666911.3.peg.2094"/>
<dbReference type="Gene3D" id="3.30.200.20">
    <property type="entry name" value="Phosphorylase Kinase, domain 1"/>
    <property type="match status" value="1"/>
</dbReference>
<dbReference type="GO" id="GO:0004674">
    <property type="term" value="F:protein serine/threonine kinase activity"/>
    <property type="evidence" value="ECO:0007669"/>
    <property type="project" value="UniProtKB-KW"/>
</dbReference>
<dbReference type="Pfam" id="PF13432">
    <property type="entry name" value="TPR_16"/>
    <property type="match status" value="2"/>
</dbReference>
<dbReference type="STRING" id="1666911.HLUCCA11_18015"/>
<dbReference type="InterPro" id="IPR050498">
    <property type="entry name" value="Ycf3"/>
</dbReference>
<dbReference type="SMART" id="SM00028">
    <property type="entry name" value="TPR"/>
    <property type="match status" value="12"/>
</dbReference>
<proteinExistence type="predicted"/>
<feature type="domain" description="Protein kinase" evidence="4">
    <location>
        <begin position="10"/>
        <end position="260"/>
    </location>
</feature>
<dbReference type="EMBL" id="LJZR01000029">
    <property type="protein sequence ID" value="KPQ33633.1"/>
    <property type="molecule type" value="Genomic_DNA"/>
</dbReference>
<keyword evidence="1" id="KW-0677">Repeat</keyword>
<dbReference type="InterPro" id="IPR019734">
    <property type="entry name" value="TPR_rpt"/>
</dbReference>
<name>A0A0P7YSS2_9CYAN</name>
<organism evidence="5 6">
    <name type="scientific">Phormidesmis priestleyi Ana</name>
    <dbReference type="NCBI Taxonomy" id="1666911"/>
    <lineage>
        <taxon>Bacteria</taxon>
        <taxon>Bacillati</taxon>
        <taxon>Cyanobacteriota</taxon>
        <taxon>Cyanophyceae</taxon>
        <taxon>Leptolyngbyales</taxon>
        <taxon>Leptolyngbyaceae</taxon>
        <taxon>Phormidesmis</taxon>
    </lineage>
</organism>
<keyword evidence="5" id="KW-0723">Serine/threonine-protein kinase</keyword>
<sequence>MAASLLNHRYQILQPLAQSRGGKTFLAEDTQLPSQRPCVIKQLNPTSDQAGMLAQQRFLQAAAALEAASKGHGLIPDLYAYFAQGDQFYWVREWIEGQPLSAAAHQNWSEDQVRVLLVAALGALAHMHSHQIIHCDINPDHIIIRQCDQQPCLIDFGAIKAVMAPVRGMPGFIAPEQAAGKPLFASDIYSLAMTAIYLLTGRSPTEIPRDSSNDRLLWQQFAPALSTRFASILMRAIHSSPQIRYATAEDMLTALQPPSLRGIPVDATVVDPASFSPSVKPTLPKSVGFFPSFNSISLNLIKQLLKRPWKPIGFTVGAVILGTGVILGLQSQLSLHNSLSQAGVVDIGQLKNAVKENPKDSTAQVNLAAAYRESGAYDEAIAQLEPLLSADPRNAAALIEKGKLAFAVGDYSTALGAFDQAIAQTASNAEAFNMRGDTYYEMSEYDKAVADYRRALSVDAKNGQAYINWSAVNSLKGNPRASLQNLNKAIENAPGSISAYVNRGLRKADLNDYLGAAKDWQQAISMPVITADEHASRGYAKSRMGDTAGAIADYDQALMINPKHVRTYVNRAALFYEQGEKEQTLNELEKALAINPNAVTALIFKGEINAFKTNPDWDAALAAYNSALAVSPNDPDVLNNRCGAYFATQQLDLALTDCDRGLRINPRSASLYNGRGNIRLNQDNFEGAIQDYSRAIDIYNQTGREQNAQGAYSNRASARFKLQDLSGALADINQALALKPDAPEDHYKRGLIKIAQKDRSGGSADIRKAADLYRDQGQTESHQKVLAMMAELGLE</sequence>
<dbReference type="PROSITE" id="PS50011">
    <property type="entry name" value="PROTEIN_KINASE_DOM"/>
    <property type="match status" value="1"/>
</dbReference>
<reference evidence="5 6" key="1">
    <citation type="submission" date="2015-09" db="EMBL/GenBank/DDBJ databases">
        <title>Identification and resolution of microdiversity through metagenomic sequencing of parallel consortia.</title>
        <authorList>
            <person name="Nelson W.C."/>
            <person name="Romine M.F."/>
            <person name="Lindemann S.R."/>
        </authorList>
    </citation>
    <scope>NUCLEOTIDE SEQUENCE [LARGE SCALE GENOMIC DNA]</scope>
    <source>
        <strain evidence="5">Ana</strain>
    </source>
</reference>
<feature type="repeat" description="TPR" evidence="3">
    <location>
        <begin position="669"/>
        <end position="702"/>
    </location>
</feature>
<dbReference type="SMART" id="SM00220">
    <property type="entry name" value="S_TKc"/>
    <property type="match status" value="1"/>
</dbReference>
<protein>
    <submittedName>
        <fullName evidence="5">Serine/threonine protein kinase</fullName>
    </submittedName>
</protein>
<accession>A0A0P7YSS2</accession>
<evidence type="ECO:0000313" key="6">
    <source>
        <dbReference type="Proteomes" id="UP000050465"/>
    </source>
</evidence>
<dbReference type="Pfam" id="PF00069">
    <property type="entry name" value="Pkinase"/>
    <property type="match status" value="1"/>
</dbReference>
<feature type="repeat" description="TPR" evidence="3">
    <location>
        <begin position="565"/>
        <end position="598"/>
    </location>
</feature>
<keyword evidence="2 3" id="KW-0802">TPR repeat</keyword>
<dbReference type="GO" id="GO:0005524">
    <property type="term" value="F:ATP binding"/>
    <property type="evidence" value="ECO:0007669"/>
    <property type="project" value="InterPro"/>
</dbReference>
<dbReference type="Pfam" id="PF14559">
    <property type="entry name" value="TPR_19"/>
    <property type="match status" value="1"/>
</dbReference>